<dbReference type="EMBL" id="BMAW01093877">
    <property type="protein sequence ID" value="GFS62526.1"/>
    <property type="molecule type" value="Genomic_DNA"/>
</dbReference>
<accession>A0A8X6IWK6</accession>
<evidence type="ECO:0000313" key="2">
    <source>
        <dbReference type="Proteomes" id="UP000887013"/>
    </source>
</evidence>
<dbReference type="AlphaFoldDB" id="A0A8X6IWK6"/>
<gene>
    <name evidence="1" type="ORF">NPIL_517911</name>
</gene>
<organism evidence="1 2">
    <name type="scientific">Nephila pilipes</name>
    <name type="common">Giant wood spider</name>
    <name type="synonym">Nephila maculata</name>
    <dbReference type="NCBI Taxonomy" id="299642"/>
    <lineage>
        <taxon>Eukaryota</taxon>
        <taxon>Metazoa</taxon>
        <taxon>Ecdysozoa</taxon>
        <taxon>Arthropoda</taxon>
        <taxon>Chelicerata</taxon>
        <taxon>Arachnida</taxon>
        <taxon>Araneae</taxon>
        <taxon>Araneomorphae</taxon>
        <taxon>Entelegynae</taxon>
        <taxon>Araneoidea</taxon>
        <taxon>Nephilidae</taxon>
        <taxon>Nephila</taxon>
    </lineage>
</organism>
<keyword evidence="2" id="KW-1185">Reference proteome</keyword>
<sequence>MPKEALKFLEHGVSKERNLGSTRRILSVKLLDMASTIEADIEYLESRVKFLIASLENRNYCQKFVRNCKMQKQAFSIYPYHIYLVNMKKINILNHNSHVSYW</sequence>
<protein>
    <submittedName>
        <fullName evidence="1">Uncharacterized protein</fullName>
    </submittedName>
</protein>
<proteinExistence type="predicted"/>
<dbReference type="Proteomes" id="UP000887013">
    <property type="component" value="Unassembled WGS sequence"/>
</dbReference>
<reference evidence="1" key="1">
    <citation type="submission" date="2020-08" db="EMBL/GenBank/DDBJ databases">
        <title>Multicomponent nature underlies the extraordinary mechanical properties of spider dragline silk.</title>
        <authorList>
            <person name="Kono N."/>
            <person name="Nakamura H."/>
            <person name="Mori M."/>
            <person name="Yoshida Y."/>
            <person name="Ohtoshi R."/>
            <person name="Malay A.D."/>
            <person name="Moran D.A.P."/>
            <person name="Tomita M."/>
            <person name="Numata K."/>
            <person name="Arakawa K."/>
        </authorList>
    </citation>
    <scope>NUCLEOTIDE SEQUENCE</scope>
</reference>
<evidence type="ECO:0000313" key="1">
    <source>
        <dbReference type="EMBL" id="GFS62526.1"/>
    </source>
</evidence>
<comment type="caution">
    <text evidence="1">The sequence shown here is derived from an EMBL/GenBank/DDBJ whole genome shotgun (WGS) entry which is preliminary data.</text>
</comment>
<name>A0A8X6IWK6_NEPPI</name>